<dbReference type="Proteomes" id="UP000392064">
    <property type="component" value="Chromosome"/>
</dbReference>
<accession>A0A5Q2MHP5</accession>
<keyword evidence="2" id="KW-1185">Reference proteome</keyword>
<dbReference type="KEGG" id="aef:GEV26_07830"/>
<dbReference type="RefSeq" id="WP_153652550.1">
    <property type="nucleotide sequence ID" value="NZ_CP045737.1"/>
</dbReference>
<evidence type="ECO:0000313" key="2">
    <source>
        <dbReference type="Proteomes" id="UP000392064"/>
    </source>
</evidence>
<evidence type="ECO:0000313" key="1">
    <source>
        <dbReference type="EMBL" id="QGG41281.1"/>
    </source>
</evidence>
<organism evidence="1 2">
    <name type="scientific">Aeromicrobium yanjiei</name>
    <dbReference type="NCBI Taxonomy" id="2662028"/>
    <lineage>
        <taxon>Bacteria</taxon>
        <taxon>Bacillati</taxon>
        <taxon>Actinomycetota</taxon>
        <taxon>Actinomycetes</taxon>
        <taxon>Propionibacteriales</taxon>
        <taxon>Nocardioidaceae</taxon>
        <taxon>Aeromicrobium</taxon>
    </lineage>
</organism>
<name>A0A5Q2MHP5_9ACTN</name>
<proteinExistence type="predicted"/>
<protein>
    <submittedName>
        <fullName evidence="1">Uncharacterized protein</fullName>
    </submittedName>
</protein>
<reference evidence="1 2" key="1">
    <citation type="submission" date="2019-11" db="EMBL/GenBank/DDBJ databases">
        <authorList>
            <person name="Li J."/>
        </authorList>
    </citation>
    <scope>NUCLEOTIDE SEQUENCE [LARGE SCALE GENOMIC DNA]</scope>
    <source>
        <strain evidence="1 2">MF47</strain>
    </source>
</reference>
<sequence>MEESIGRLVWAVLTGVATVLLWEALRRTRMNDYSRALPPVVAVLISLVALTSLRMALS</sequence>
<gene>
    <name evidence="1" type="ORF">GEV26_07830</name>
</gene>
<dbReference type="EMBL" id="CP045737">
    <property type="protein sequence ID" value="QGG41281.1"/>
    <property type="molecule type" value="Genomic_DNA"/>
</dbReference>
<dbReference type="AlphaFoldDB" id="A0A5Q2MHP5"/>